<dbReference type="CDD" id="cd06171">
    <property type="entry name" value="Sigma70_r4"/>
    <property type="match status" value="1"/>
</dbReference>
<dbReference type="InterPro" id="IPR007627">
    <property type="entry name" value="RNA_pol_sigma70_r2"/>
</dbReference>
<name>A0A327PDZ9_9BACT</name>
<keyword evidence="4" id="KW-0804">Transcription</keyword>
<reference evidence="7 8" key="1">
    <citation type="submission" date="2018-06" db="EMBL/GenBank/DDBJ databases">
        <title>Genomic Encyclopedia of Archaeal and Bacterial Type Strains, Phase II (KMG-II): from individual species to whole genera.</title>
        <authorList>
            <person name="Goeker M."/>
        </authorList>
    </citation>
    <scope>NUCLEOTIDE SEQUENCE [LARGE SCALE GENOMIC DNA]</scope>
    <source>
        <strain evidence="7 8">DSM 23446</strain>
    </source>
</reference>
<sequence length="198" mass="23333">MGSPVNLFISRSQKTDLRTNSDDVALWQSVRKGNDLAFSNLYQRFSNLLFNYGMHFCYNRELVKDCIQELFTNIWNRRETLTEIDSVKHYLFTSFRNLLIQHINRNRKLFTDSNENDEFLDFDLSVEDELLAQDFMKENEKKIINGLTKISKRQREILILKFFNDLSYAEIASIMSITPAAAHNLMSKALQCMRVVLR</sequence>
<feature type="domain" description="RNA polymerase sigma factor 70 region 4 type 2" evidence="6">
    <location>
        <begin position="147"/>
        <end position="193"/>
    </location>
</feature>
<dbReference type="InterPro" id="IPR013249">
    <property type="entry name" value="RNA_pol_sigma70_r4_t2"/>
</dbReference>
<dbReference type="PANTHER" id="PTHR43133">
    <property type="entry name" value="RNA POLYMERASE ECF-TYPE SIGMA FACTO"/>
    <property type="match status" value="1"/>
</dbReference>
<comment type="similarity">
    <text evidence="1">Belongs to the sigma-70 factor family. ECF subfamily.</text>
</comment>
<proteinExistence type="inferred from homology"/>
<dbReference type="SUPFAM" id="SSF88946">
    <property type="entry name" value="Sigma2 domain of RNA polymerase sigma factors"/>
    <property type="match status" value="1"/>
</dbReference>
<keyword evidence="3" id="KW-0731">Sigma factor</keyword>
<evidence type="ECO:0000313" key="8">
    <source>
        <dbReference type="Proteomes" id="UP000249610"/>
    </source>
</evidence>
<evidence type="ECO:0000259" key="6">
    <source>
        <dbReference type="Pfam" id="PF08281"/>
    </source>
</evidence>
<dbReference type="Pfam" id="PF08281">
    <property type="entry name" value="Sigma70_r4_2"/>
    <property type="match status" value="1"/>
</dbReference>
<dbReference type="GO" id="GO:0006352">
    <property type="term" value="P:DNA-templated transcription initiation"/>
    <property type="evidence" value="ECO:0007669"/>
    <property type="project" value="InterPro"/>
</dbReference>
<comment type="caution">
    <text evidence="7">The sequence shown here is derived from an EMBL/GenBank/DDBJ whole genome shotgun (WGS) entry which is preliminary data.</text>
</comment>
<protein>
    <submittedName>
        <fullName evidence="7">RNA polymerase sigma factor (Sigma-70 family)</fullName>
    </submittedName>
</protein>
<dbReference type="Gene3D" id="1.10.1740.10">
    <property type="match status" value="1"/>
</dbReference>
<evidence type="ECO:0000313" key="7">
    <source>
        <dbReference type="EMBL" id="RAI89302.1"/>
    </source>
</evidence>
<accession>A0A327PDZ9</accession>
<dbReference type="GO" id="GO:0016987">
    <property type="term" value="F:sigma factor activity"/>
    <property type="evidence" value="ECO:0007669"/>
    <property type="project" value="UniProtKB-KW"/>
</dbReference>
<feature type="domain" description="RNA polymerase sigma-70 region 2" evidence="5">
    <location>
        <begin position="41"/>
        <end position="108"/>
    </location>
</feature>
<dbReference type="AlphaFoldDB" id="A0A327PDZ9"/>
<dbReference type="GO" id="GO:0003677">
    <property type="term" value="F:DNA binding"/>
    <property type="evidence" value="ECO:0007669"/>
    <property type="project" value="InterPro"/>
</dbReference>
<evidence type="ECO:0000256" key="1">
    <source>
        <dbReference type="ARBA" id="ARBA00010641"/>
    </source>
</evidence>
<evidence type="ECO:0000256" key="2">
    <source>
        <dbReference type="ARBA" id="ARBA00023015"/>
    </source>
</evidence>
<dbReference type="SUPFAM" id="SSF88659">
    <property type="entry name" value="Sigma3 and sigma4 domains of RNA polymerase sigma factors"/>
    <property type="match status" value="1"/>
</dbReference>
<dbReference type="InterPro" id="IPR013325">
    <property type="entry name" value="RNA_pol_sigma_r2"/>
</dbReference>
<dbReference type="InterPro" id="IPR013324">
    <property type="entry name" value="RNA_pol_sigma_r3/r4-like"/>
</dbReference>
<evidence type="ECO:0000259" key="5">
    <source>
        <dbReference type="Pfam" id="PF04542"/>
    </source>
</evidence>
<dbReference type="PANTHER" id="PTHR43133:SF46">
    <property type="entry name" value="RNA POLYMERASE SIGMA-70 FACTOR ECF SUBFAMILY"/>
    <property type="match status" value="1"/>
</dbReference>
<dbReference type="Proteomes" id="UP000249610">
    <property type="component" value="Unassembled WGS sequence"/>
</dbReference>
<keyword evidence="8" id="KW-1185">Reference proteome</keyword>
<organism evidence="7 8">
    <name type="scientific">Algoriphagus yeomjeoni</name>
    <dbReference type="NCBI Taxonomy" id="291403"/>
    <lineage>
        <taxon>Bacteria</taxon>
        <taxon>Pseudomonadati</taxon>
        <taxon>Bacteroidota</taxon>
        <taxon>Cytophagia</taxon>
        <taxon>Cytophagales</taxon>
        <taxon>Cyclobacteriaceae</taxon>
        <taxon>Algoriphagus</taxon>
    </lineage>
</organism>
<dbReference type="Gene3D" id="1.10.10.10">
    <property type="entry name" value="Winged helix-like DNA-binding domain superfamily/Winged helix DNA-binding domain"/>
    <property type="match status" value="1"/>
</dbReference>
<dbReference type="RefSeq" id="WP_111611691.1">
    <property type="nucleotide sequence ID" value="NZ_QLLK01000006.1"/>
</dbReference>
<evidence type="ECO:0000256" key="3">
    <source>
        <dbReference type="ARBA" id="ARBA00023082"/>
    </source>
</evidence>
<dbReference type="InterPro" id="IPR036388">
    <property type="entry name" value="WH-like_DNA-bd_sf"/>
</dbReference>
<dbReference type="InterPro" id="IPR014284">
    <property type="entry name" value="RNA_pol_sigma-70_dom"/>
</dbReference>
<dbReference type="Pfam" id="PF04542">
    <property type="entry name" value="Sigma70_r2"/>
    <property type="match status" value="1"/>
</dbReference>
<dbReference type="OrthoDB" id="9150024at2"/>
<dbReference type="InterPro" id="IPR039425">
    <property type="entry name" value="RNA_pol_sigma-70-like"/>
</dbReference>
<dbReference type="NCBIfam" id="TIGR02937">
    <property type="entry name" value="sigma70-ECF"/>
    <property type="match status" value="1"/>
</dbReference>
<keyword evidence="2" id="KW-0805">Transcription regulation</keyword>
<dbReference type="EMBL" id="QLLK01000006">
    <property type="protein sequence ID" value="RAI89302.1"/>
    <property type="molecule type" value="Genomic_DNA"/>
</dbReference>
<evidence type="ECO:0000256" key="4">
    <source>
        <dbReference type="ARBA" id="ARBA00023163"/>
    </source>
</evidence>
<gene>
    <name evidence="7" type="ORF">LV83_02343</name>
</gene>